<feature type="region of interest" description="Disordered" evidence="1">
    <location>
        <begin position="267"/>
        <end position="290"/>
    </location>
</feature>
<dbReference type="InterPro" id="IPR029063">
    <property type="entry name" value="SAM-dependent_MTases_sf"/>
</dbReference>
<dbReference type="EC" id="2.1.1.-" evidence="3"/>
<dbReference type="InterPro" id="IPR006342">
    <property type="entry name" value="FkbM_mtfrase"/>
</dbReference>
<sequence length="290" mass="32074">MTTDPTAPTADQPGETETLQYLAWARTWAAAAETSPLESPEVEQRVMDFFHQLCRRVEPAIALEIGAHEASFSLWATRELPGVTSLAFEANPYVHEKYRDEVLAAGVDYRNVAVAPTSGEVELHLPVELGNRVRPLTSRMASLVHHVREVESKTVSVPAVRLDEEPSLAEGSGRIVAWIDVEGANEAVLCSGPDVLRRIDVLYLEVEDEVTWEGQWLDTHTAAHLRRHGLLPVARDTRRPLQYNVVFVRDELAADPQVARQVARLQRFRKRPAPQGQGAGQGAGQGDEQG</sequence>
<evidence type="ECO:0000259" key="2">
    <source>
        <dbReference type="Pfam" id="PF05050"/>
    </source>
</evidence>
<gene>
    <name evidence="3" type="primary">noeI</name>
    <name evidence="3" type="ORF">ENKNEFLB_01304</name>
</gene>
<accession>A0ABX8EF48</accession>
<evidence type="ECO:0000256" key="1">
    <source>
        <dbReference type="SAM" id="MobiDB-lite"/>
    </source>
</evidence>
<organism evidence="3 4">
    <name type="scientific">Nocardioides aquaticus</name>
    <dbReference type="NCBI Taxonomy" id="160826"/>
    <lineage>
        <taxon>Bacteria</taxon>
        <taxon>Bacillati</taxon>
        <taxon>Actinomycetota</taxon>
        <taxon>Actinomycetes</taxon>
        <taxon>Propionibacteriales</taxon>
        <taxon>Nocardioidaceae</taxon>
        <taxon>Nocardioides</taxon>
    </lineage>
</organism>
<evidence type="ECO:0000313" key="3">
    <source>
        <dbReference type="EMBL" id="QVT78926.1"/>
    </source>
</evidence>
<feature type="compositionally biased region" description="Gly residues" evidence="1">
    <location>
        <begin position="277"/>
        <end position="290"/>
    </location>
</feature>
<dbReference type="SUPFAM" id="SSF53335">
    <property type="entry name" value="S-adenosyl-L-methionine-dependent methyltransferases"/>
    <property type="match status" value="1"/>
</dbReference>
<dbReference type="PANTHER" id="PTHR36973">
    <property type="entry name" value="SLL1456 PROTEIN-RELATED"/>
    <property type="match status" value="1"/>
</dbReference>
<reference evidence="3 4" key="1">
    <citation type="submission" date="2021-05" db="EMBL/GenBank/DDBJ databases">
        <title>Complete genome of Nocardioides aquaticus KCTC 9944T isolated from meromictic and hypersaline Ekho Lake, Antarctica.</title>
        <authorList>
            <person name="Hwang K."/>
            <person name="Kim K.M."/>
            <person name="Choe H."/>
        </authorList>
    </citation>
    <scope>NUCLEOTIDE SEQUENCE [LARGE SCALE GENOMIC DNA]</scope>
    <source>
        <strain evidence="3 4">KCTC 9944</strain>
    </source>
</reference>
<dbReference type="Proteomes" id="UP000679307">
    <property type="component" value="Chromosome"/>
</dbReference>
<dbReference type="EMBL" id="CP075371">
    <property type="protein sequence ID" value="QVT78926.1"/>
    <property type="molecule type" value="Genomic_DNA"/>
</dbReference>
<keyword evidence="3" id="KW-0808">Transferase</keyword>
<name>A0ABX8EF48_9ACTN</name>
<dbReference type="GO" id="GO:0008168">
    <property type="term" value="F:methyltransferase activity"/>
    <property type="evidence" value="ECO:0007669"/>
    <property type="project" value="UniProtKB-KW"/>
</dbReference>
<dbReference type="GO" id="GO:0032259">
    <property type="term" value="P:methylation"/>
    <property type="evidence" value="ECO:0007669"/>
    <property type="project" value="UniProtKB-KW"/>
</dbReference>
<keyword evidence="4" id="KW-1185">Reference proteome</keyword>
<dbReference type="PANTHER" id="PTHR36973:SF4">
    <property type="entry name" value="NODULATION PROTEIN"/>
    <property type="match status" value="1"/>
</dbReference>
<proteinExistence type="predicted"/>
<protein>
    <submittedName>
        <fullName evidence="3">2-O-methyltransferase NoeI</fullName>
        <ecNumber evidence="3">2.1.1.-</ecNumber>
    </submittedName>
</protein>
<feature type="domain" description="Methyltransferase FkbM" evidence="2">
    <location>
        <begin position="64"/>
        <end position="229"/>
    </location>
</feature>
<dbReference type="Gene3D" id="3.40.50.150">
    <property type="entry name" value="Vaccinia Virus protein VP39"/>
    <property type="match status" value="1"/>
</dbReference>
<dbReference type="Pfam" id="PF05050">
    <property type="entry name" value="Methyltransf_21"/>
    <property type="match status" value="1"/>
</dbReference>
<dbReference type="InterPro" id="IPR053188">
    <property type="entry name" value="FkbM_Methyltransferase"/>
</dbReference>
<evidence type="ECO:0000313" key="4">
    <source>
        <dbReference type="Proteomes" id="UP000679307"/>
    </source>
</evidence>
<dbReference type="RefSeq" id="WP_214058449.1">
    <property type="nucleotide sequence ID" value="NZ_BAAAHS010000010.1"/>
</dbReference>
<keyword evidence="3" id="KW-0489">Methyltransferase</keyword>
<dbReference type="NCBIfam" id="TIGR01444">
    <property type="entry name" value="fkbM_fam"/>
    <property type="match status" value="1"/>
</dbReference>